<evidence type="ECO:0000256" key="6">
    <source>
        <dbReference type="ARBA" id="ARBA00022989"/>
    </source>
</evidence>
<organism evidence="15 16">
    <name type="scientific">Pinctada imbricata</name>
    <name type="common">Atlantic pearl-oyster</name>
    <name type="synonym">Pinctada martensii</name>
    <dbReference type="NCBI Taxonomy" id="66713"/>
    <lineage>
        <taxon>Eukaryota</taxon>
        <taxon>Metazoa</taxon>
        <taxon>Spiralia</taxon>
        <taxon>Lophotrochozoa</taxon>
        <taxon>Mollusca</taxon>
        <taxon>Bivalvia</taxon>
        <taxon>Autobranchia</taxon>
        <taxon>Pteriomorphia</taxon>
        <taxon>Pterioida</taxon>
        <taxon>Pterioidea</taxon>
        <taxon>Pteriidae</taxon>
        <taxon>Pinctada</taxon>
    </lineage>
</organism>
<dbReference type="SUPFAM" id="SSF53822">
    <property type="entry name" value="Periplasmic binding protein-like I"/>
    <property type="match status" value="1"/>
</dbReference>
<evidence type="ECO:0000256" key="10">
    <source>
        <dbReference type="ARBA" id="ARBA00023239"/>
    </source>
</evidence>
<dbReference type="InterPro" id="IPR050401">
    <property type="entry name" value="Cyclic_nucleotide_synthase"/>
</dbReference>
<keyword evidence="7" id="KW-0472">Membrane</keyword>
<dbReference type="InterPro" id="IPR028082">
    <property type="entry name" value="Peripla_BP_I"/>
</dbReference>
<dbReference type="PANTHER" id="PTHR11920:SF335">
    <property type="entry name" value="GUANYLATE CYCLASE"/>
    <property type="match status" value="1"/>
</dbReference>
<evidence type="ECO:0000256" key="5">
    <source>
        <dbReference type="ARBA" id="ARBA00022741"/>
    </source>
</evidence>
<evidence type="ECO:0000313" key="16">
    <source>
        <dbReference type="Proteomes" id="UP001186944"/>
    </source>
</evidence>
<comment type="similarity">
    <text evidence="12">Belongs to the adenylyl cyclase class-4/guanylyl cyclase family.</text>
</comment>
<dbReference type="Pfam" id="PF01094">
    <property type="entry name" value="ANF_receptor"/>
    <property type="match status" value="2"/>
</dbReference>
<dbReference type="InterPro" id="IPR011645">
    <property type="entry name" value="HNOB_dom_associated"/>
</dbReference>
<keyword evidence="3" id="KW-0812">Transmembrane</keyword>
<dbReference type="GO" id="GO:0035556">
    <property type="term" value="P:intracellular signal transduction"/>
    <property type="evidence" value="ECO:0007669"/>
    <property type="project" value="InterPro"/>
</dbReference>
<evidence type="ECO:0000256" key="13">
    <source>
        <dbReference type="SAM" id="MobiDB-lite"/>
    </source>
</evidence>
<dbReference type="FunFam" id="3.30.70.1230:FF:000030">
    <property type="entry name" value="Si:ch211-215j19.12"/>
    <property type="match status" value="1"/>
</dbReference>
<name>A0AA88YN21_PINIB</name>
<dbReference type="Pfam" id="PF00211">
    <property type="entry name" value="Guanylate_cyc"/>
    <property type="match status" value="1"/>
</dbReference>
<proteinExistence type="inferred from homology"/>
<keyword evidence="10 12" id="KW-0456">Lyase</keyword>
<keyword evidence="8" id="KW-0675">Receptor</keyword>
<dbReference type="CDD" id="cd07302">
    <property type="entry name" value="CHD"/>
    <property type="match status" value="1"/>
</dbReference>
<keyword evidence="11" id="KW-0141">cGMP biosynthesis</keyword>
<dbReference type="SUPFAM" id="SSF55073">
    <property type="entry name" value="Nucleotide cyclase"/>
    <property type="match status" value="1"/>
</dbReference>
<dbReference type="GO" id="GO:0001653">
    <property type="term" value="F:peptide receptor activity"/>
    <property type="evidence" value="ECO:0007669"/>
    <property type="project" value="TreeGrafter"/>
</dbReference>
<sequence length="743" mass="85564">MILRRRHYNLVKLENVMELKHFKHRVAGNCITNSTLQHEISVDIKQRRGSPTTPSCSTHSKTPKHPMQKHKADKHKKRRTMDKERQRTTQKHQTQRTTHKPTRQMGNRCRLRTAICHGNSRRYGYPGLRAHNPPIFPITQRSRRTYNCGVKQPPHCLGDGGQFKDKTDFPTLTRFAYCQCRLRRVFGSVFEEFNWKSIAIIYDQNDVHSDVLGSTLQEGLQKQNIYPHMFSYYGNSNQDYAVILRNVRAVSRSKDVIICIFDVLLFPFPGEYWGNHDWRRGDSRDDDAKHAFKGLMRISLQVPQSEEWTNFTITVKENALTDYNFNYSNEEVNFYVGAFHDAVLLYGIAVNESFSLGINYTDGYAITRLMWNRTFQGVTGDVLIDDNGDRDTSYSILHMNPVSGEFHGMIFIHESEIGSHGNLGSWNCVVDSRFVVKISGFGLHTLRNQSTTENCISYDKYIVERVMEGDVPPLRPKLDQKKCSPGLYLLMQRCWAEDPHDRPTMQDVLSLLKKEDNSGNKSLMDNLLSRMEQYASNLEEIVEERTQQLVTEKKRSDELLYQILPKSVVEKLQKGKIVEPEYFDMVTIYFSDIVDFTELSSKSTPLQVVGLLNDLYTLFDNVIESYDVYKVETIGDAYMVVSGLPIRNGNKHVLEICRMSHDLLGRVSNFVIPHQQDQQLRLRIGIHSGSCVSGVVGLKMPRYCLFGDTVNVASRMESTGQGKIKICFLKLQILKPRNVYTIT</sequence>
<keyword evidence="9" id="KW-0325">Glycoprotein</keyword>
<keyword evidence="16" id="KW-1185">Reference proteome</keyword>
<comment type="caution">
    <text evidence="15">The sequence shown here is derived from an EMBL/GenBank/DDBJ whole genome shotgun (WGS) entry which is preliminary data.</text>
</comment>
<dbReference type="GO" id="GO:0005886">
    <property type="term" value="C:plasma membrane"/>
    <property type="evidence" value="ECO:0007669"/>
    <property type="project" value="TreeGrafter"/>
</dbReference>
<evidence type="ECO:0000256" key="8">
    <source>
        <dbReference type="ARBA" id="ARBA00023170"/>
    </source>
</evidence>
<dbReference type="PANTHER" id="PTHR11920">
    <property type="entry name" value="GUANYLYL CYCLASE"/>
    <property type="match status" value="1"/>
</dbReference>
<dbReference type="Gene3D" id="1.10.510.10">
    <property type="entry name" value="Transferase(Phosphotransferase) domain 1"/>
    <property type="match status" value="2"/>
</dbReference>
<dbReference type="PRINTS" id="PR00255">
    <property type="entry name" value="NATPEPTIDER"/>
</dbReference>
<keyword evidence="5" id="KW-0547">Nucleotide-binding</keyword>
<dbReference type="InterPro" id="IPR001828">
    <property type="entry name" value="ANF_lig-bd_rcpt"/>
</dbReference>
<evidence type="ECO:0000256" key="12">
    <source>
        <dbReference type="RuleBase" id="RU000405"/>
    </source>
</evidence>
<evidence type="ECO:0000313" key="15">
    <source>
        <dbReference type="EMBL" id="KAK3104022.1"/>
    </source>
</evidence>
<evidence type="ECO:0000256" key="11">
    <source>
        <dbReference type="ARBA" id="ARBA00023293"/>
    </source>
</evidence>
<evidence type="ECO:0000259" key="14">
    <source>
        <dbReference type="PROSITE" id="PS50125"/>
    </source>
</evidence>
<feature type="compositionally biased region" description="Basic residues" evidence="13">
    <location>
        <begin position="88"/>
        <end position="102"/>
    </location>
</feature>
<feature type="compositionally biased region" description="Polar residues" evidence="13">
    <location>
        <begin position="49"/>
        <end position="60"/>
    </location>
</feature>
<dbReference type="EC" id="4.6.1.2" evidence="2"/>
<feature type="domain" description="Guanylate cyclase" evidence="14">
    <location>
        <begin position="587"/>
        <end position="717"/>
    </location>
</feature>
<dbReference type="PROSITE" id="PS00452">
    <property type="entry name" value="GUANYLATE_CYCLASE_1"/>
    <property type="match status" value="1"/>
</dbReference>
<dbReference type="GO" id="GO:0004383">
    <property type="term" value="F:guanylate cyclase activity"/>
    <property type="evidence" value="ECO:0007669"/>
    <property type="project" value="UniProtKB-EC"/>
</dbReference>
<dbReference type="GO" id="GO:0000166">
    <property type="term" value="F:nucleotide binding"/>
    <property type="evidence" value="ECO:0007669"/>
    <property type="project" value="UniProtKB-KW"/>
</dbReference>
<evidence type="ECO:0000256" key="2">
    <source>
        <dbReference type="ARBA" id="ARBA00012202"/>
    </source>
</evidence>
<dbReference type="Gene3D" id="3.40.50.2300">
    <property type="match status" value="2"/>
</dbReference>
<protein>
    <recommendedName>
        <fullName evidence="2">guanylate cyclase</fullName>
        <ecNumber evidence="2">4.6.1.2</ecNumber>
    </recommendedName>
</protein>
<dbReference type="InterPro" id="IPR001170">
    <property type="entry name" value="ANPR/GUC"/>
</dbReference>
<keyword evidence="4" id="KW-0732">Signal</keyword>
<accession>A0AA88YN21</accession>
<dbReference type="Pfam" id="PF07701">
    <property type="entry name" value="HNOBA"/>
    <property type="match status" value="1"/>
</dbReference>
<keyword evidence="6" id="KW-1133">Transmembrane helix</keyword>
<dbReference type="GO" id="GO:0004016">
    <property type="term" value="F:adenylate cyclase activity"/>
    <property type="evidence" value="ECO:0007669"/>
    <property type="project" value="TreeGrafter"/>
</dbReference>
<evidence type="ECO:0000256" key="9">
    <source>
        <dbReference type="ARBA" id="ARBA00023180"/>
    </source>
</evidence>
<dbReference type="CDD" id="cd06352">
    <property type="entry name" value="PBP1_NPR_GC-like"/>
    <property type="match status" value="1"/>
</dbReference>
<evidence type="ECO:0000256" key="4">
    <source>
        <dbReference type="ARBA" id="ARBA00022729"/>
    </source>
</evidence>
<dbReference type="EMBL" id="VSWD01000005">
    <property type="protein sequence ID" value="KAK3104022.1"/>
    <property type="molecule type" value="Genomic_DNA"/>
</dbReference>
<dbReference type="InterPro" id="IPR029787">
    <property type="entry name" value="Nucleotide_cyclase"/>
</dbReference>
<dbReference type="Proteomes" id="UP001186944">
    <property type="component" value="Unassembled WGS sequence"/>
</dbReference>
<comment type="subcellular location">
    <subcellularLocation>
        <location evidence="1">Membrane</location>
        <topology evidence="1">Single-pass type I membrane protein</topology>
    </subcellularLocation>
</comment>
<feature type="compositionally biased region" description="Basic residues" evidence="13">
    <location>
        <begin position="61"/>
        <end position="80"/>
    </location>
</feature>
<feature type="region of interest" description="Disordered" evidence="13">
    <location>
        <begin position="41"/>
        <end position="105"/>
    </location>
</feature>
<evidence type="ECO:0000256" key="7">
    <source>
        <dbReference type="ARBA" id="ARBA00023136"/>
    </source>
</evidence>
<dbReference type="SUPFAM" id="SSF56112">
    <property type="entry name" value="Protein kinase-like (PK-like)"/>
    <property type="match status" value="1"/>
</dbReference>
<gene>
    <name evidence="15" type="ORF">FSP39_023726</name>
</gene>
<dbReference type="AlphaFoldDB" id="A0AA88YN21"/>
<evidence type="ECO:0000256" key="1">
    <source>
        <dbReference type="ARBA" id="ARBA00004479"/>
    </source>
</evidence>
<dbReference type="InterPro" id="IPR001054">
    <property type="entry name" value="A/G_cyclase"/>
</dbReference>
<reference evidence="15" key="1">
    <citation type="submission" date="2019-08" db="EMBL/GenBank/DDBJ databases">
        <title>The improved chromosome-level genome for the pearl oyster Pinctada fucata martensii using PacBio sequencing and Hi-C.</title>
        <authorList>
            <person name="Zheng Z."/>
        </authorList>
    </citation>
    <scope>NUCLEOTIDE SEQUENCE</scope>
    <source>
        <strain evidence="15">ZZ-2019</strain>
        <tissue evidence="15">Adductor muscle</tissue>
    </source>
</reference>
<dbReference type="PROSITE" id="PS50125">
    <property type="entry name" value="GUANYLATE_CYCLASE_2"/>
    <property type="match status" value="1"/>
</dbReference>
<dbReference type="GO" id="GO:0007168">
    <property type="term" value="P:receptor guanylyl cyclase signaling pathway"/>
    <property type="evidence" value="ECO:0007669"/>
    <property type="project" value="TreeGrafter"/>
</dbReference>
<dbReference type="InterPro" id="IPR011009">
    <property type="entry name" value="Kinase-like_dom_sf"/>
</dbReference>
<dbReference type="SMART" id="SM00044">
    <property type="entry name" value="CYCc"/>
    <property type="match status" value="1"/>
</dbReference>
<dbReference type="Gene3D" id="6.10.250.780">
    <property type="match status" value="1"/>
</dbReference>
<evidence type="ECO:0000256" key="3">
    <source>
        <dbReference type="ARBA" id="ARBA00022692"/>
    </source>
</evidence>
<dbReference type="Gene3D" id="3.30.70.1230">
    <property type="entry name" value="Nucleotide cyclase"/>
    <property type="match status" value="1"/>
</dbReference>
<dbReference type="InterPro" id="IPR018297">
    <property type="entry name" value="A/G_cyclase_CS"/>
</dbReference>